<dbReference type="Pfam" id="PF00114">
    <property type="entry name" value="Pilin"/>
    <property type="match status" value="1"/>
</dbReference>
<dbReference type="GO" id="GO:0007155">
    <property type="term" value="P:cell adhesion"/>
    <property type="evidence" value="ECO:0007669"/>
    <property type="project" value="InterPro"/>
</dbReference>
<dbReference type="GO" id="GO:0015627">
    <property type="term" value="C:type II protein secretion system complex"/>
    <property type="evidence" value="ECO:0007669"/>
    <property type="project" value="InterPro"/>
</dbReference>
<dbReference type="SUPFAM" id="SSF54523">
    <property type="entry name" value="Pili subunits"/>
    <property type="match status" value="1"/>
</dbReference>
<evidence type="ECO:0000256" key="3">
    <source>
        <dbReference type="ARBA" id="ARBA00022481"/>
    </source>
</evidence>
<accession>B7UCW6</accession>
<reference evidence="9" key="1">
    <citation type="submission" date="2008-11" db="EMBL/GenBank/DDBJ databases">
        <title>Evolutionary dynamics of a type IV pilin and prepilin peptidase of Vibrio vulnificus.</title>
        <authorList>
            <person name="Chattopadhyay S."/>
            <person name="Paranjpye R.N."/>
            <person name="Dykhuizen D.E."/>
            <person name="Sokurenko E.V."/>
            <person name="Strom M.S."/>
        </authorList>
    </citation>
    <scope>NUCLEOTIDE SEQUENCE</scope>
    <source>
        <strain evidence="9">98-640 DP-E9</strain>
    </source>
</reference>
<dbReference type="EMBL" id="FJ426195">
    <property type="protein sequence ID" value="ACJ54322.1"/>
    <property type="molecule type" value="Genomic_DNA"/>
</dbReference>
<dbReference type="PROSITE" id="PS00409">
    <property type="entry name" value="PROKAR_NTER_METHYL"/>
    <property type="match status" value="1"/>
</dbReference>
<evidence type="ECO:0000313" key="8">
    <source>
        <dbReference type="EMBL" id="ACJ54322.1"/>
    </source>
</evidence>
<name>B7UCW6_VIBVL</name>
<dbReference type="InterPro" id="IPR012902">
    <property type="entry name" value="N_methyl_site"/>
</dbReference>
<keyword evidence="4" id="KW-0281">Fimbrium</keyword>
<evidence type="ECO:0000256" key="2">
    <source>
        <dbReference type="ARBA" id="ARBA00011156"/>
    </source>
</evidence>
<evidence type="ECO:0000313" key="6">
    <source>
        <dbReference type="EMBL" id="ACJ54291.1"/>
    </source>
</evidence>
<dbReference type="InterPro" id="IPR001082">
    <property type="entry name" value="Pilin"/>
</dbReference>
<gene>
    <name evidence="9" type="primary">pilA</name>
</gene>
<dbReference type="NCBIfam" id="TIGR02532">
    <property type="entry name" value="IV_pilin_GFxxxE"/>
    <property type="match status" value="1"/>
</dbReference>
<evidence type="ECO:0000313" key="9">
    <source>
        <dbReference type="EMBL" id="ACK77476.1"/>
    </source>
</evidence>
<keyword evidence="5" id="KW-1133">Transmembrane helix</keyword>
<comment type="similarity">
    <text evidence="1 4">Belongs to the N-Me-Phe pilin family.</text>
</comment>
<sequence>MMKKLHKTKKQQGFTLIELMIVVAVIGVLAAIAVPQYQKYVAKSEAATALASITGHRTNVETYVLENGSFPSTSGALAIPTSPIGVITYENPTSAAGDIKFSFNSSGVSPDIVSKHVTLSRTSAGGWSCATDVATDLKPKGC</sequence>
<evidence type="ECO:0000313" key="7">
    <source>
        <dbReference type="EMBL" id="ACJ54301.1"/>
    </source>
</evidence>
<keyword evidence="3" id="KW-0488">Methylation</keyword>
<dbReference type="GO" id="GO:0015628">
    <property type="term" value="P:protein secretion by the type II secretion system"/>
    <property type="evidence" value="ECO:0007669"/>
    <property type="project" value="InterPro"/>
</dbReference>
<dbReference type="EMBL" id="FJ426164">
    <property type="protein sequence ID" value="ACJ54291.1"/>
    <property type="molecule type" value="Genomic_DNA"/>
</dbReference>
<dbReference type="GO" id="GO:0044096">
    <property type="term" value="C:type IV pilus"/>
    <property type="evidence" value="ECO:0007669"/>
    <property type="project" value="TreeGrafter"/>
</dbReference>
<dbReference type="GO" id="GO:0043107">
    <property type="term" value="P:type IV pilus-dependent motility"/>
    <property type="evidence" value="ECO:0007669"/>
    <property type="project" value="TreeGrafter"/>
</dbReference>
<dbReference type="EMBL" id="FJ426174">
    <property type="protein sequence ID" value="ACJ54301.1"/>
    <property type="molecule type" value="Genomic_DNA"/>
</dbReference>
<dbReference type="PRINTS" id="PR00813">
    <property type="entry name" value="BCTERIALGSPG"/>
</dbReference>
<evidence type="ECO:0000256" key="1">
    <source>
        <dbReference type="ARBA" id="ARBA00005233"/>
    </source>
</evidence>
<dbReference type="PANTHER" id="PTHR30093:SF34">
    <property type="entry name" value="PREPILIN PEPTIDASE-DEPENDENT PROTEIN D"/>
    <property type="match status" value="1"/>
</dbReference>
<dbReference type="Pfam" id="PF07963">
    <property type="entry name" value="N_methyl"/>
    <property type="match status" value="1"/>
</dbReference>
<dbReference type="Gene3D" id="3.30.700.10">
    <property type="entry name" value="Glycoprotein, Type 4 Pilin"/>
    <property type="match status" value="1"/>
</dbReference>
<keyword evidence="5" id="KW-0812">Transmembrane</keyword>
<dbReference type="InterPro" id="IPR000983">
    <property type="entry name" value="Bac_GSPG_pilin"/>
</dbReference>
<reference evidence="6" key="2">
    <citation type="journal article" date="2009" name="Mol. Biol. Evol.">
        <title>Comparative evolutionary analysis of the major structural subunit of Vibrio vulnificus type IV pili.</title>
        <authorList>
            <person name="Chattopadhyay S."/>
            <person name="Paranjpye R.N."/>
            <person name="Dykhuizen D.E."/>
            <person name="Sokurenko E.V."/>
            <person name="Strom M.S."/>
        </authorList>
    </citation>
    <scope>NUCLEOTIDE SEQUENCE</scope>
    <source>
        <strain evidence="7">98-640DP-E9</strain>
        <strain evidence="6">ATL-9579</strain>
        <strain evidence="8">CDC 9424-95</strain>
    </source>
</reference>
<organism evidence="9">
    <name type="scientific">Vibrio vulnificus</name>
    <dbReference type="NCBI Taxonomy" id="672"/>
    <lineage>
        <taxon>Bacteria</taxon>
        <taxon>Pseudomonadati</taxon>
        <taxon>Pseudomonadota</taxon>
        <taxon>Gammaproteobacteria</taxon>
        <taxon>Vibrionales</taxon>
        <taxon>Vibrionaceae</taxon>
        <taxon>Vibrio</taxon>
    </lineage>
</organism>
<proteinExistence type="inferred from homology"/>
<comment type="subunit">
    <text evidence="2">The pili are polar flexible filaments of about 5.4 nanometers diameter and 2.5 micrometers average length; they consist of only a single polypeptide chain arranged in a helical configuration of five subunits per turn in the assembled pilus.</text>
</comment>
<dbReference type="PANTHER" id="PTHR30093">
    <property type="entry name" value="GENERAL SECRETION PATHWAY PROTEIN G"/>
    <property type="match status" value="1"/>
</dbReference>
<dbReference type="EMBL" id="FJ477723">
    <property type="protein sequence ID" value="ACK77476.1"/>
    <property type="molecule type" value="Genomic_DNA"/>
</dbReference>
<dbReference type="InterPro" id="IPR045584">
    <property type="entry name" value="Pilin-like"/>
</dbReference>
<feature type="transmembrane region" description="Helical" evidence="5">
    <location>
        <begin position="12"/>
        <end position="34"/>
    </location>
</feature>
<evidence type="ECO:0000256" key="5">
    <source>
        <dbReference type="SAM" id="Phobius"/>
    </source>
</evidence>
<keyword evidence="5" id="KW-0472">Membrane</keyword>
<evidence type="ECO:0000256" key="4">
    <source>
        <dbReference type="RuleBase" id="RU000389"/>
    </source>
</evidence>
<protein>
    <submittedName>
        <fullName evidence="9">Type IV pilin</fullName>
    </submittedName>
</protein>
<dbReference type="AlphaFoldDB" id="B7UCW6"/>